<organism evidence="9 10">
    <name type="scientific">Chlamydomonas reinhardtii</name>
    <name type="common">Chlamydomonas smithii</name>
    <dbReference type="NCBI Taxonomy" id="3055"/>
    <lineage>
        <taxon>Eukaryota</taxon>
        <taxon>Viridiplantae</taxon>
        <taxon>Chlorophyta</taxon>
        <taxon>core chlorophytes</taxon>
        <taxon>Chlorophyceae</taxon>
        <taxon>CS clade</taxon>
        <taxon>Chlamydomonadales</taxon>
        <taxon>Chlamydomonadaceae</taxon>
        <taxon>Chlamydomonas</taxon>
    </lineage>
</organism>
<accession>A0A2K3DYN9</accession>
<evidence type="ECO:0000313" key="10">
    <source>
        <dbReference type="Proteomes" id="UP000006906"/>
    </source>
</evidence>
<dbReference type="STRING" id="3055.A0A2K3DYN9"/>
<dbReference type="GO" id="GO:0006312">
    <property type="term" value="P:mitotic recombination"/>
    <property type="evidence" value="ECO:0000318"/>
    <property type="project" value="GO_Central"/>
</dbReference>
<dbReference type="InterPro" id="IPR047260">
    <property type="entry name" value="ERCC1-like_central_dom"/>
</dbReference>
<dbReference type="NCBIfam" id="TIGR00597">
    <property type="entry name" value="rad10"/>
    <property type="match status" value="1"/>
</dbReference>
<dbReference type="GO" id="GO:0000110">
    <property type="term" value="C:nucleotide-excision repair factor 1 complex"/>
    <property type="evidence" value="ECO:0000318"/>
    <property type="project" value="GO_Central"/>
</dbReference>
<dbReference type="PaxDb" id="3055-EDP03318"/>
<evidence type="ECO:0000256" key="7">
    <source>
        <dbReference type="SAM" id="MobiDB-lite"/>
    </source>
</evidence>
<reference evidence="9 10" key="1">
    <citation type="journal article" date="2007" name="Science">
        <title>The Chlamydomonas genome reveals the evolution of key animal and plant functions.</title>
        <authorList>
            <person name="Merchant S.S."/>
            <person name="Prochnik S.E."/>
            <person name="Vallon O."/>
            <person name="Harris E.H."/>
            <person name="Karpowicz S.J."/>
            <person name="Witman G.B."/>
            <person name="Terry A."/>
            <person name="Salamov A."/>
            <person name="Fritz-Laylin L.K."/>
            <person name="Marechal-Drouard L."/>
            <person name="Marshall W.F."/>
            <person name="Qu L.H."/>
            <person name="Nelson D.R."/>
            <person name="Sanderfoot A.A."/>
            <person name="Spalding M.H."/>
            <person name="Kapitonov V.V."/>
            <person name="Ren Q."/>
            <person name="Ferris P."/>
            <person name="Lindquist E."/>
            <person name="Shapiro H."/>
            <person name="Lucas S.M."/>
            <person name="Grimwood J."/>
            <person name="Schmutz J."/>
            <person name="Cardol P."/>
            <person name="Cerutti H."/>
            <person name="Chanfreau G."/>
            <person name="Chen C.L."/>
            <person name="Cognat V."/>
            <person name="Croft M.T."/>
            <person name="Dent R."/>
            <person name="Dutcher S."/>
            <person name="Fernandez E."/>
            <person name="Fukuzawa H."/>
            <person name="Gonzalez-Ballester D."/>
            <person name="Gonzalez-Halphen D."/>
            <person name="Hallmann A."/>
            <person name="Hanikenne M."/>
            <person name="Hippler M."/>
            <person name="Inwood W."/>
            <person name="Jabbari K."/>
            <person name="Kalanon M."/>
            <person name="Kuras R."/>
            <person name="Lefebvre P.A."/>
            <person name="Lemaire S.D."/>
            <person name="Lobanov A.V."/>
            <person name="Lohr M."/>
            <person name="Manuell A."/>
            <person name="Meier I."/>
            <person name="Mets L."/>
            <person name="Mittag M."/>
            <person name="Mittelmeier T."/>
            <person name="Moroney J.V."/>
            <person name="Moseley J."/>
            <person name="Napoli C."/>
            <person name="Nedelcu A.M."/>
            <person name="Niyogi K."/>
            <person name="Novoselov S.V."/>
            <person name="Paulsen I.T."/>
            <person name="Pazour G."/>
            <person name="Purton S."/>
            <person name="Ral J.P."/>
            <person name="Riano-Pachon D.M."/>
            <person name="Riekhof W."/>
            <person name="Rymarquis L."/>
            <person name="Schroda M."/>
            <person name="Stern D."/>
            <person name="Umen J."/>
            <person name="Willows R."/>
            <person name="Wilson N."/>
            <person name="Zimmer S.L."/>
            <person name="Allmer J."/>
            <person name="Balk J."/>
            <person name="Bisova K."/>
            <person name="Chen C.J."/>
            <person name="Elias M."/>
            <person name="Gendler K."/>
            <person name="Hauser C."/>
            <person name="Lamb M.R."/>
            <person name="Ledford H."/>
            <person name="Long J.C."/>
            <person name="Minagawa J."/>
            <person name="Page M.D."/>
            <person name="Pan J."/>
            <person name="Pootakham W."/>
            <person name="Roje S."/>
            <person name="Rose A."/>
            <person name="Stahlberg E."/>
            <person name="Terauchi A.M."/>
            <person name="Yang P."/>
            <person name="Ball S."/>
            <person name="Bowler C."/>
            <person name="Dieckmann C.L."/>
            <person name="Gladyshev V.N."/>
            <person name="Green P."/>
            <person name="Jorgensen R."/>
            <person name="Mayfield S."/>
            <person name="Mueller-Roeber B."/>
            <person name="Rajamani S."/>
            <person name="Sayre R.T."/>
            <person name="Brokstein P."/>
            <person name="Dubchak I."/>
            <person name="Goodstein D."/>
            <person name="Hornick L."/>
            <person name="Huang Y.W."/>
            <person name="Jhaveri J."/>
            <person name="Luo Y."/>
            <person name="Martinez D."/>
            <person name="Ngau W.C."/>
            <person name="Otillar B."/>
            <person name="Poliakov A."/>
            <person name="Porter A."/>
            <person name="Szajkowski L."/>
            <person name="Werner G."/>
            <person name="Zhou K."/>
            <person name="Grigoriev I.V."/>
            <person name="Rokhsar D.S."/>
            <person name="Grossman A.R."/>
        </authorList>
    </citation>
    <scope>NUCLEOTIDE SEQUENCE [LARGE SCALE GENOMIC DNA]</scope>
    <source>
        <strain evidence="10">CC-503</strain>
    </source>
</reference>
<dbReference type="EMBL" id="CM008964">
    <property type="protein sequence ID" value="PNW85654.1"/>
    <property type="molecule type" value="Genomic_DNA"/>
</dbReference>
<comment type="subcellular location">
    <subcellularLocation>
        <location evidence="1">Nucleus</location>
    </subcellularLocation>
</comment>
<dbReference type="RefSeq" id="XP_042926388.1">
    <property type="nucleotide sequence ID" value="XM_043061259.1"/>
</dbReference>
<dbReference type="InterPro" id="IPR011335">
    <property type="entry name" value="Restrct_endonuc-II-like"/>
</dbReference>
<dbReference type="Proteomes" id="UP000006906">
    <property type="component" value="Chromosome 3"/>
</dbReference>
<dbReference type="InParanoid" id="A0A2K3DYN9"/>
<dbReference type="GO" id="GO:0006302">
    <property type="term" value="P:double-strand break repair"/>
    <property type="evidence" value="ECO:0007669"/>
    <property type="project" value="UniProtKB-ARBA"/>
</dbReference>
<evidence type="ECO:0000256" key="3">
    <source>
        <dbReference type="ARBA" id="ARBA00022763"/>
    </source>
</evidence>
<proteinExistence type="inferred from homology"/>
<keyword evidence="6" id="KW-0539">Nucleus</keyword>
<dbReference type="Gene3D" id="3.40.50.10130">
    <property type="match status" value="1"/>
</dbReference>
<feature type="compositionally biased region" description="Low complexity" evidence="7">
    <location>
        <begin position="367"/>
        <end position="378"/>
    </location>
</feature>
<evidence type="ECO:0000256" key="2">
    <source>
        <dbReference type="ARBA" id="ARBA00008283"/>
    </source>
</evidence>
<feature type="compositionally biased region" description="Acidic residues" evidence="7">
    <location>
        <begin position="396"/>
        <end position="410"/>
    </location>
</feature>
<keyword evidence="10" id="KW-1185">Reference proteome</keyword>
<feature type="compositionally biased region" description="Gly residues" evidence="7">
    <location>
        <begin position="354"/>
        <end position="366"/>
    </location>
</feature>
<evidence type="ECO:0000313" key="9">
    <source>
        <dbReference type="EMBL" id="PNW85654.1"/>
    </source>
</evidence>
<keyword evidence="3" id="KW-0227">DNA damage</keyword>
<dbReference type="PANTHER" id="PTHR12749">
    <property type="entry name" value="EXCISION REPAIR CROSS-COMPLEMENTING 1 ERCC1"/>
    <property type="match status" value="1"/>
</dbReference>
<dbReference type="CDD" id="cd22325">
    <property type="entry name" value="ERCC1_C-like"/>
    <property type="match status" value="1"/>
</dbReference>
<dbReference type="Gramene" id="PNW85654">
    <property type="protein sequence ID" value="PNW85654"/>
    <property type="gene ID" value="CHLRE_03g196651v5"/>
</dbReference>
<dbReference type="SUPFAM" id="SSF52980">
    <property type="entry name" value="Restriction endonuclease-like"/>
    <property type="match status" value="1"/>
</dbReference>
<dbReference type="GO" id="GO:0003697">
    <property type="term" value="F:single-stranded DNA binding"/>
    <property type="evidence" value="ECO:0000318"/>
    <property type="project" value="GO_Central"/>
</dbReference>
<dbReference type="GO" id="GO:0070522">
    <property type="term" value="C:ERCC4-ERCC1 complex"/>
    <property type="evidence" value="ECO:0000318"/>
    <property type="project" value="GO_Central"/>
</dbReference>
<dbReference type="InterPro" id="IPR004579">
    <property type="entry name" value="ERCC1/RAD10/SWI10"/>
</dbReference>
<dbReference type="GeneID" id="5718766"/>
<dbReference type="FunFam" id="3.40.50.10130:FF:000001">
    <property type="entry name" value="DNA excision repair protein ERCC-1"/>
    <property type="match status" value="1"/>
</dbReference>
<sequence>MAGPGMGSAMTAAQPPPLPAAAATMILVNKRQQGNPVLKHIRNVRWQFGDIIPDYQLGLNTAALFLSLRYHLLHPDYILHRIKEQQRLFRLTVLLCHVDVDDCIKPLGEVTRAAVVGDCTLVCAWSPEECARWLETYKSYESKSATSIQERVEADYISRLAAVLAGSVRGINRTDTHTLGTSFGSLADLMRCKDAEAFSACPGIGPTKVRRLMDAFHEPFRKQLKMSAGTATAAPSHARTPGAAGVAGAGAGTAAGAAAAEPSAAAAGAAGTIPAPAAGAAGGEARKRKADEAGAEARVEDVVTGAEADVEVVAATDDEEEGAELGLEQELVDDPVEEPGEEGWGQEREASPGQGAGEGAGGGSGGSEPTSEAVTVAAAERRRQLLEMLMSQMPAGDDDVSDADELEERF</sequence>
<protein>
    <recommendedName>
        <fullName evidence="8">ERCC1-like central domain-containing protein</fullName>
    </recommendedName>
</protein>
<feature type="region of interest" description="Disordered" evidence="7">
    <location>
        <begin position="276"/>
        <end position="302"/>
    </location>
</feature>
<evidence type="ECO:0000256" key="1">
    <source>
        <dbReference type="ARBA" id="ARBA00004123"/>
    </source>
</evidence>
<dbReference type="Pfam" id="PF03834">
    <property type="entry name" value="Rad10"/>
    <property type="match status" value="1"/>
</dbReference>
<keyword evidence="5" id="KW-0234">DNA repair</keyword>
<feature type="region of interest" description="Disordered" evidence="7">
    <location>
        <begin position="318"/>
        <end position="410"/>
    </location>
</feature>
<dbReference type="PANTHER" id="PTHR12749:SF0">
    <property type="entry name" value="DNA EXCISION REPAIR PROTEIN ERCC-1"/>
    <property type="match status" value="1"/>
</dbReference>
<evidence type="ECO:0000259" key="8">
    <source>
        <dbReference type="Pfam" id="PF03834"/>
    </source>
</evidence>
<dbReference type="ExpressionAtlas" id="A0A2K3DYN9">
    <property type="expression patterns" value="baseline"/>
</dbReference>
<evidence type="ECO:0000256" key="6">
    <source>
        <dbReference type="ARBA" id="ARBA00023242"/>
    </source>
</evidence>
<gene>
    <name evidence="9" type="ORF">CHLRE_03g196651v5</name>
</gene>
<feature type="compositionally biased region" description="Basic and acidic residues" evidence="7">
    <location>
        <begin position="289"/>
        <end position="301"/>
    </location>
</feature>
<feature type="region of interest" description="Disordered" evidence="7">
    <location>
        <begin position="227"/>
        <end position="249"/>
    </location>
</feature>
<dbReference type="Gene3D" id="1.10.150.20">
    <property type="entry name" value="5' to 3' exonuclease, C-terminal subdomain"/>
    <property type="match status" value="1"/>
</dbReference>
<dbReference type="OrthoDB" id="10262814at2759"/>
<feature type="compositionally biased region" description="Acidic residues" evidence="7">
    <location>
        <begin position="330"/>
        <end position="341"/>
    </location>
</feature>
<feature type="domain" description="ERCC1-like central" evidence="8">
    <location>
        <begin position="25"/>
        <end position="138"/>
    </location>
</feature>
<dbReference type="InterPro" id="IPR010994">
    <property type="entry name" value="RuvA_2-like"/>
</dbReference>
<name>A0A2K3DYN9_CHLRE</name>
<dbReference type="GO" id="GO:0003684">
    <property type="term" value="F:damaged DNA binding"/>
    <property type="evidence" value="ECO:0000318"/>
    <property type="project" value="GO_Central"/>
</dbReference>
<dbReference type="GO" id="GO:0070914">
    <property type="term" value="P:UV-damage excision repair"/>
    <property type="evidence" value="ECO:0000318"/>
    <property type="project" value="GO_Central"/>
</dbReference>
<evidence type="ECO:0000256" key="5">
    <source>
        <dbReference type="ARBA" id="ARBA00023204"/>
    </source>
</evidence>
<dbReference type="AlphaFoldDB" id="A0A2K3DYN9"/>
<comment type="similarity">
    <text evidence="2">Belongs to the ERCC1/RAD10/SWI10 family.</text>
</comment>
<dbReference type="KEGG" id="cre:CHLRE_03g196651v5"/>
<dbReference type="SUPFAM" id="SSF47781">
    <property type="entry name" value="RuvA domain 2-like"/>
    <property type="match status" value="1"/>
</dbReference>
<keyword evidence="4" id="KW-0238">DNA-binding</keyword>
<evidence type="ECO:0000256" key="4">
    <source>
        <dbReference type="ARBA" id="ARBA00023125"/>
    </source>
</evidence>